<evidence type="ECO:0000313" key="1">
    <source>
        <dbReference type="EMBL" id="MPC16123.1"/>
    </source>
</evidence>
<gene>
    <name evidence="1" type="ORF">E2C01_008944</name>
</gene>
<dbReference type="AlphaFoldDB" id="A0A5B7D5M9"/>
<comment type="caution">
    <text evidence="1">The sequence shown here is derived from an EMBL/GenBank/DDBJ whole genome shotgun (WGS) entry which is preliminary data.</text>
</comment>
<reference evidence="1 2" key="1">
    <citation type="submission" date="2019-05" db="EMBL/GenBank/DDBJ databases">
        <title>Another draft genome of Portunus trituberculatus and its Hox gene families provides insights of decapod evolution.</title>
        <authorList>
            <person name="Jeong J.-H."/>
            <person name="Song I."/>
            <person name="Kim S."/>
            <person name="Choi T."/>
            <person name="Kim D."/>
            <person name="Ryu S."/>
            <person name="Kim W."/>
        </authorList>
    </citation>
    <scope>NUCLEOTIDE SEQUENCE [LARGE SCALE GENOMIC DNA]</scope>
    <source>
        <tissue evidence="1">Muscle</tissue>
    </source>
</reference>
<evidence type="ECO:0000313" key="2">
    <source>
        <dbReference type="Proteomes" id="UP000324222"/>
    </source>
</evidence>
<proteinExistence type="predicted"/>
<sequence length="185" mass="20427">MYDDLDEDKWNGDKKEGKCSMFGGDGINYPMSTVLSNLNVTFQHHTKTTVPQHLYSGETEKFEEEKAASEKSCGCSSQVDLPRTRDDIDSCERMAKEVVNDIASNGQLLDTTIKATGVCASCHHVLLSRTLRHLRSLTIQGEDTLLPSPLHLQTVELTIINSGPGANESWASSKLITELHISTFD</sequence>
<dbReference type="EMBL" id="VSRR010000480">
    <property type="protein sequence ID" value="MPC16123.1"/>
    <property type="molecule type" value="Genomic_DNA"/>
</dbReference>
<organism evidence="1 2">
    <name type="scientific">Portunus trituberculatus</name>
    <name type="common">Swimming crab</name>
    <name type="synonym">Neptunus trituberculatus</name>
    <dbReference type="NCBI Taxonomy" id="210409"/>
    <lineage>
        <taxon>Eukaryota</taxon>
        <taxon>Metazoa</taxon>
        <taxon>Ecdysozoa</taxon>
        <taxon>Arthropoda</taxon>
        <taxon>Crustacea</taxon>
        <taxon>Multicrustacea</taxon>
        <taxon>Malacostraca</taxon>
        <taxon>Eumalacostraca</taxon>
        <taxon>Eucarida</taxon>
        <taxon>Decapoda</taxon>
        <taxon>Pleocyemata</taxon>
        <taxon>Brachyura</taxon>
        <taxon>Eubrachyura</taxon>
        <taxon>Portunoidea</taxon>
        <taxon>Portunidae</taxon>
        <taxon>Portuninae</taxon>
        <taxon>Portunus</taxon>
    </lineage>
</organism>
<keyword evidence="2" id="KW-1185">Reference proteome</keyword>
<accession>A0A5B7D5M9</accession>
<dbReference type="Proteomes" id="UP000324222">
    <property type="component" value="Unassembled WGS sequence"/>
</dbReference>
<protein>
    <submittedName>
        <fullName evidence="1">Uncharacterized protein</fullName>
    </submittedName>
</protein>
<name>A0A5B7D5M9_PORTR</name>